<evidence type="ECO:0000313" key="2">
    <source>
        <dbReference type="Proteomes" id="UP001152049"/>
    </source>
</evidence>
<dbReference type="EMBL" id="JAOQAZ010000019">
    <property type="protein sequence ID" value="KAJ4256020.1"/>
    <property type="molecule type" value="Genomic_DNA"/>
</dbReference>
<gene>
    <name evidence="1" type="ORF">NW762_009094</name>
</gene>
<proteinExistence type="predicted"/>
<sequence>MNSWALHACHRKNGMFTGWFAPGQTKAMCPQLSGVGHRKVLFEVQNLNKNTGFDLGDGDCYTRLANEIEGCSDGGSSNVAGWRFRVDPDAC</sequence>
<organism evidence="1 2">
    <name type="scientific">Fusarium torreyae</name>
    <dbReference type="NCBI Taxonomy" id="1237075"/>
    <lineage>
        <taxon>Eukaryota</taxon>
        <taxon>Fungi</taxon>
        <taxon>Dikarya</taxon>
        <taxon>Ascomycota</taxon>
        <taxon>Pezizomycotina</taxon>
        <taxon>Sordariomycetes</taxon>
        <taxon>Hypocreomycetidae</taxon>
        <taxon>Hypocreales</taxon>
        <taxon>Nectriaceae</taxon>
        <taxon>Fusarium</taxon>
    </lineage>
</organism>
<comment type="caution">
    <text evidence="1">The sequence shown here is derived from an EMBL/GenBank/DDBJ whole genome shotgun (WGS) entry which is preliminary data.</text>
</comment>
<protein>
    <submittedName>
        <fullName evidence="1">Uncharacterized protein</fullName>
    </submittedName>
</protein>
<dbReference type="OrthoDB" id="4825549at2759"/>
<evidence type="ECO:0000313" key="1">
    <source>
        <dbReference type="EMBL" id="KAJ4256020.1"/>
    </source>
</evidence>
<dbReference type="Proteomes" id="UP001152049">
    <property type="component" value="Unassembled WGS sequence"/>
</dbReference>
<dbReference type="AlphaFoldDB" id="A0A9W8RX46"/>
<reference evidence="1" key="1">
    <citation type="submission" date="2022-09" db="EMBL/GenBank/DDBJ databases">
        <title>Fusarium specimens isolated from Avocado Roots.</title>
        <authorList>
            <person name="Stajich J."/>
            <person name="Roper C."/>
            <person name="Heimlech-Rivalta G."/>
        </authorList>
    </citation>
    <scope>NUCLEOTIDE SEQUENCE</scope>
    <source>
        <strain evidence="1">CF00136</strain>
    </source>
</reference>
<accession>A0A9W8RX46</accession>
<name>A0A9W8RX46_9HYPO</name>
<keyword evidence="2" id="KW-1185">Reference proteome</keyword>